<dbReference type="FunFam" id="2.40.50.140:FF:000104">
    <property type="entry name" value="Cytochrome c-type biogenesis protein CcmE"/>
    <property type="match status" value="1"/>
</dbReference>
<keyword evidence="9 13" id="KW-1133">Transmembrane helix</keyword>
<evidence type="ECO:0000256" key="14">
    <source>
        <dbReference type="PIRSR" id="PIRSR604329-50"/>
    </source>
</evidence>
<keyword evidence="17" id="KW-1185">Reference proteome</keyword>
<evidence type="ECO:0000256" key="4">
    <source>
        <dbReference type="ARBA" id="ARBA00022617"/>
    </source>
</evidence>
<name>A0A4R1H9M9_9GAMM</name>
<sequence>MNPARRKRLILIGLMVAGVAIAVGFALNAFNQNLMFFYSPSEVASGEAPADHTFRLGGLVTNGSVKRLPNGLTTRFDVTDNTRTVTIEYTGILPDLFREGQGIVAHGKLNTDGVFIADEVLAKHDENYMPPEVADALKKSHEVNSAAGGREDALGREVNSAAGGREDALGREVNSAAGGREDALGREVNSATKQGATP</sequence>
<comment type="subcellular location">
    <subcellularLocation>
        <location evidence="1">Cell inner membrane</location>
    </subcellularLocation>
    <subcellularLocation>
        <location evidence="13">Cell membrane</location>
        <topology evidence="13">Single-pass type II membrane protein</topology>
    </subcellularLocation>
</comment>
<keyword evidence="6 13" id="KW-0479">Metal-binding</keyword>
<keyword evidence="10 13" id="KW-0408">Iron</keyword>
<feature type="binding site" description="axial binding residue" evidence="13 14">
    <location>
        <position position="128"/>
    </location>
    <ligand>
        <name>heme</name>
        <dbReference type="ChEBI" id="CHEBI:30413"/>
    </ligand>
    <ligandPart>
        <name>Fe</name>
        <dbReference type="ChEBI" id="CHEBI:18248"/>
    </ligandPart>
</feature>
<evidence type="ECO:0000256" key="1">
    <source>
        <dbReference type="ARBA" id="ARBA00004533"/>
    </source>
</evidence>
<keyword evidence="4 13" id="KW-0349">Heme</keyword>
<comment type="similarity">
    <text evidence="13">Belongs to the CcmE/CycJ family.</text>
</comment>
<evidence type="ECO:0000256" key="6">
    <source>
        <dbReference type="ARBA" id="ARBA00022723"/>
    </source>
</evidence>
<evidence type="ECO:0000256" key="12">
    <source>
        <dbReference type="ARBA" id="ARBA00056663"/>
    </source>
</evidence>
<keyword evidence="11 13" id="KW-0472">Membrane</keyword>
<feature type="region of interest" description="Disordered" evidence="15">
    <location>
        <begin position="141"/>
        <end position="198"/>
    </location>
</feature>
<dbReference type="Gene3D" id="2.40.50.140">
    <property type="entry name" value="Nucleic acid-binding proteins"/>
    <property type="match status" value="1"/>
</dbReference>
<accession>A0A4R1H9M9</accession>
<keyword evidence="5 13" id="KW-0812">Transmembrane</keyword>
<evidence type="ECO:0000313" key="17">
    <source>
        <dbReference type="Proteomes" id="UP000295707"/>
    </source>
</evidence>
<dbReference type="InterPro" id="IPR012340">
    <property type="entry name" value="NA-bd_OB-fold"/>
</dbReference>
<dbReference type="InterPro" id="IPR004329">
    <property type="entry name" value="CcmE"/>
</dbReference>
<comment type="caution">
    <text evidence="16">The sequence shown here is derived from an EMBL/GenBank/DDBJ whole genome shotgun (WGS) entry which is preliminary data.</text>
</comment>
<proteinExistence type="inferred from homology"/>
<dbReference type="RefSeq" id="WP_132972552.1">
    <property type="nucleotide sequence ID" value="NZ_SMFX01000001.1"/>
</dbReference>
<feature type="topological domain" description="Cytoplasmic" evidence="13">
    <location>
        <begin position="1"/>
        <end position="8"/>
    </location>
</feature>
<evidence type="ECO:0000313" key="16">
    <source>
        <dbReference type="EMBL" id="TCK18604.1"/>
    </source>
</evidence>
<protein>
    <recommendedName>
        <fullName evidence="13">Cytochrome c-type biogenesis protein CcmE</fullName>
    </recommendedName>
    <alternativeName>
        <fullName evidence="13">Cytochrome c maturation protein E</fullName>
    </alternativeName>
    <alternativeName>
        <fullName evidence="13">Heme chaperone CcmE</fullName>
    </alternativeName>
</protein>
<dbReference type="NCBIfam" id="NF009729">
    <property type="entry name" value="PRK13254.1-3"/>
    <property type="match status" value="1"/>
</dbReference>
<dbReference type="GO" id="GO:0017004">
    <property type="term" value="P:cytochrome complex assembly"/>
    <property type="evidence" value="ECO:0007669"/>
    <property type="project" value="UniProtKB-KW"/>
</dbReference>
<evidence type="ECO:0000256" key="13">
    <source>
        <dbReference type="HAMAP-Rule" id="MF_01959"/>
    </source>
</evidence>
<evidence type="ECO:0000256" key="2">
    <source>
        <dbReference type="ARBA" id="ARBA00022475"/>
    </source>
</evidence>
<feature type="binding site" description="covalent" evidence="13 14">
    <location>
        <position position="124"/>
    </location>
    <ligand>
        <name>heme</name>
        <dbReference type="ChEBI" id="CHEBI:30413"/>
    </ligand>
</feature>
<feature type="topological domain" description="Extracellular" evidence="13">
    <location>
        <begin position="30"/>
        <end position="198"/>
    </location>
</feature>
<keyword evidence="3" id="KW-0997">Cell inner membrane</keyword>
<dbReference type="GO" id="GO:0020037">
    <property type="term" value="F:heme binding"/>
    <property type="evidence" value="ECO:0007669"/>
    <property type="project" value="InterPro"/>
</dbReference>
<dbReference type="NCBIfam" id="NF009731">
    <property type="entry name" value="PRK13254.1-5"/>
    <property type="match status" value="1"/>
</dbReference>
<dbReference type="AlphaFoldDB" id="A0A4R1H9M9"/>
<comment type="function">
    <text evidence="12 13">Heme chaperone required for the biogenesis of c-type cytochromes. Transiently binds heme delivered by CcmC and transfers the heme to apo-cytochromes in a process facilitated by CcmF and CcmH.</text>
</comment>
<evidence type="ECO:0000256" key="3">
    <source>
        <dbReference type="ARBA" id="ARBA00022519"/>
    </source>
</evidence>
<evidence type="ECO:0000256" key="11">
    <source>
        <dbReference type="ARBA" id="ARBA00023136"/>
    </source>
</evidence>
<evidence type="ECO:0000256" key="10">
    <source>
        <dbReference type="ARBA" id="ARBA00023004"/>
    </source>
</evidence>
<dbReference type="Pfam" id="PF03100">
    <property type="entry name" value="CcmE"/>
    <property type="match status" value="1"/>
</dbReference>
<evidence type="ECO:0000256" key="15">
    <source>
        <dbReference type="SAM" id="MobiDB-lite"/>
    </source>
</evidence>
<dbReference type="PANTHER" id="PTHR34128:SF2">
    <property type="entry name" value="CYTOCHROME C-TYPE BIOGENESIS PROTEIN CCME HOMOLOG, MITOCHONDRIAL"/>
    <property type="match status" value="1"/>
</dbReference>
<dbReference type="SUPFAM" id="SSF82093">
    <property type="entry name" value="Heme chaperone CcmE"/>
    <property type="match status" value="1"/>
</dbReference>
<keyword evidence="8 13" id="KW-0735">Signal-anchor</keyword>
<reference evidence="16 17" key="1">
    <citation type="submission" date="2019-03" db="EMBL/GenBank/DDBJ databases">
        <title>Genomic Encyclopedia of Type Strains, Phase IV (KMG-IV): sequencing the most valuable type-strain genomes for metagenomic binning, comparative biology and taxonomic classification.</title>
        <authorList>
            <person name="Goeker M."/>
        </authorList>
    </citation>
    <scope>NUCLEOTIDE SEQUENCE [LARGE SCALE GENOMIC DNA]</scope>
    <source>
        <strain evidence="16 17">DSM 19610</strain>
    </source>
</reference>
<dbReference type="EMBL" id="SMFX01000001">
    <property type="protein sequence ID" value="TCK18604.1"/>
    <property type="molecule type" value="Genomic_DNA"/>
</dbReference>
<feature type="compositionally biased region" description="Polar residues" evidence="15">
    <location>
        <begin position="189"/>
        <end position="198"/>
    </location>
</feature>
<dbReference type="NCBIfam" id="NF009727">
    <property type="entry name" value="PRK13254.1-1"/>
    <property type="match status" value="1"/>
</dbReference>
<evidence type="ECO:0000256" key="5">
    <source>
        <dbReference type="ARBA" id="ARBA00022692"/>
    </source>
</evidence>
<dbReference type="GO" id="GO:0046872">
    <property type="term" value="F:metal ion binding"/>
    <property type="evidence" value="ECO:0007669"/>
    <property type="project" value="UniProtKB-KW"/>
</dbReference>
<dbReference type="OrthoDB" id="9793584at2"/>
<dbReference type="Proteomes" id="UP000295707">
    <property type="component" value="Unassembled WGS sequence"/>
</dbReference>
<gene>
    <name evidence="13" type="primary">ccmE</name>
    <name evidence="13" type="synonym">cycJ</name>
    <name evidence="16" type="ORF">DFR30_1883</name>
</gene>
<dbReference type="PANTHER" id="PTHR34128">
    <property type="entry name" value="CYTOCHROME C-TYPE BIOGENESIS PROTEIN CCME HOMOLOG, MITOCHONDRIAL"/>
    <property type="match status" value="1"/>
</dbReference>
<keyword evidence="7 13" id="KW-0201">Cytochrome c-type biogenesis</keyword>
<dbReference type="GO" id="GO:0005886">
    <property type="term" value="C:plasma membrane"/>
    <property type="evidence" value="ECO:0007669"/>
    <property type="project" value="UniProtKB-SubCell"/>
</dbReference>
<dbReference type="GO" id="GO:0017003">
    <property type="term" value="P:protein-heme linkage"/>
    <property type="evidence" value="ECO:0007669"/>
    <property type="project" value="UniProtKB-UniRule"/>
</dbReference>
<dbReference type="HAMAP" id="MF_01959">
    <property type="entry name" value="CcmE"/>
    <property type="match status" value="1"/>
</dbReference>
<keyword evidence="2 13" id="KW-1003">Cell membrane</keyword>
<evidence type="ECO:0000256" key="7">
    <source>
        <dbReference type="ARBA" id="ARBA00022748"/>
    </source>
</evidence>
<evidence type="ECO:0000256" key="9">
    <source>
        <dbReference type="ARBA" id="ARBA00022989"/>
    </source>
</evidence>
<dbReference type="InterPro" id="IPR036127">
    <property type="entry name" value="CcmE-like_sf"/>
</dbReference>
<evidence type="ECO:0000256" key="8">
    <source>
        <dbReference type="ARBA" id="ARBA00022968"/>
    </source>
</evidence>
<organism evidence="16 17">
    <name type="scientific">Thiogranum longum</name>
    <dbReference type="NCBI Taxonomy" id="1537524"/>
    <lineage>
        <taxon>Bacteria</taxon>
        <taxon>Pseudomonadati</taxon>
        <taxon>Pseudomonadota</taxon>
        <taxon>Gammaproteobacteria</taxon>
        <taxon>Chromatiales</taxon>
        <taxon>Ectothiorhodospiraceae</taxon>
        <taxon>Thiogranum</taxon>
    </lineage>
</organism>